<feature type="transmembrane region" description="Helical" evidence="8">
    <location>
        <begin position="272"/>
        <end position="294"/>
    </location>
</feature>
<evidence type="ECO:0000313" key="11">
    <source>
        <dbReference type="EMBL" id="MCQ8277730.1"/>
    </source>
</evidence>
<keyword evidence="7 8" id="KW-0472">Membrane</keyword>
<dbReference type="Pfam" id="PF02687">
    <property type="entry name" value="FtsX"/>
    <property type="match status" value="1"/>
</dbReference>
<dbReference type="RefSeq" id="WP_422863183.1">
    <property type="nucleotide sequence ID" value="NZ_JAMSKV010000003.1"/>
</dbReference>
<dbReference type="InterPro" id="IPR051447">
    <property type="entry name" value="Lipoprotein-release_system"/>
</dbReference>
<keyword evidence="3" id="KW-0813">Transport</keyword>
<evidence type="ECO:0000256" key="6">
    <source>
        <dbReference type="ARBA" id="ARBA00022989"/>
    </source>
</evidence>
<gene>
    <name evidence="11" type="ORF">NFI95_04630</name>
</gene>
<dbReference type="NCBIfam" id="TIGR02212">
    <property type="entry name" value="lolCE"/>
    <property type="match status" value="1"/>
</dbReference>
<feature type="transmembrane region" description="Helical" evidence="8">
    <location>
        <begin position="384"/>
        <end position="401"/>
    </location>
</feature>
<feature type="transmembrane region" description="Helical" evidence="8">
    <location>
        <begin position="22"/>
        <end position="48"/>
    </location>
</feature>
<feature type="domain" description="ABC3 transporter permease C-terminal" evidence="9">
    <location>
        <begin position="275"/>
        <end position="408"/>
    </location>
</feature>
<dbReference type="Proteomes" id="UP001524587">
    <property type="component" value="Unassembled WGS sequence"/>
</dbReference>
<evidence type="ECO:0000256" key="7">
    <source>
        <dbReference type="ARBA" id="ARBA00023136"/>
    </source>
</evidence>
<name>A0ABT1W4C4_9PROT</name>
<organism evidence="11 12">
    <name type="scientific">Endosaccharibacter trunci</name>
    <dbReference type="NCBI Taxonomy" id="2812733"/>
    <lineage>
        <taxon>Bacteria</taxon>
        <taxon>Pseudomonadati</taxon>
        <taxon>Pseudomonadota</taxon>
        <taxon>Alphaproteobacteria</taxon>
        <taxon>Acetobacterales</taxon>
        <taxon>Acetobacteraceae</taxon>
        <taxon>Endosaccharibacter</taxon>
    </lineage>
</organism>
<keyword evidence="6 8" id="KW-1133">Transmembrane helix</keyword>
<evidence type="ECO:0000256" key="5">
    <source>
        <dbReference type="ARBA" id="ARBA00022692"/>
    </source>
</evidence>
<evidence type="ECO:0000256" key="3">
    <source>
        <dbReference type="ARBA" id="ARBA00022448"/>
    </source>
</evidence>
<accession>A0ABT1W4C4</accession>
<dbReference type="InterPro" id="IPR003838">
    <property type="entry name" value="ABC3_permease_C"/>
</dbReference>
<evidence type="ECO:0000256" key="8">
    <source>
        <dbReference type="SAM" id="Phobius"/>
    </source>
</evidence>
<feature type="domain" description="MacB-like periplasmic core" evidence="10">
    <location>
        <begin position="29"/>
        <end position="243"/>
    </location>
</feature>
<evidence type="ECO:0000313" key="12">
    <source>
        <dbReference type="Proteomes" id="UP001524587"/>
    </source>
</evidence>
<dbReference type="InterPro" id="IPR025857">
    <property type="entry name" value="MacB_PCD"/>
</dbReference>
<keyword evidence="12" id="KW-1185">Reference proteome</keyword>
<evidence type="ECO:0000256" key="2">
    <source>
        <dbReference type="ARBA" id="ARBA00005236"/>
    </source>
</evidence>
<evidence type="ECO:0000256" key="1">
    <source>
        <dbReference type="ARBA" id="ARBA00004651"/>
    </source>
</evidence>
<reference evidence="11 12" key="1">
    <citation type="submission" date="2022-06" db="EMBL/GenBank/DDBJ databases">
        <title>Endosaccharibacter gen. nov., sp. nov., endophytic bacteria isolated from sugarcane.</title>
        <authorList>
            <person name="Pitiwittayakul N."/>
            <person name="Yukphan P."/>
            <person name="Charoenyingcharoen P."/>
            <person name="Tanasupawat S."/>
        </authorList>
    </citation>
    <scope>NUCLEOTIDE SEQUENCE [LARGE SCALE GENOMIC DNA]</scope>
    <source>
        <strain evidence="11 12">KSS8</strain>
    </source>
</reference>
<dbReference type="PANTHER" id="PTHR30489">
    <property type="entry name" value="LIPOPROTEIN-RELEASING SYSTEM TRANSMEMBRANE PROTEIN LOLE"/>
    <property type="match status" value="1"/>
</dbReference>
<comment type="caution">
    <text evidence="11">The sequence shown here is derived from an EMBL/GenBank/DDBJ whole genome shotgun (WGS) entry which is preliminary data.</text>
</comment>
<comment type="similarity">
    <text evidence="2">Belongs to the ABC-4 integral membrane protein family. LolC/E subfamily.</text>
</comment>
<evidence type="ECO:0000256" key="4">
    <source>
        <dbReference type="ARBA" id="ARBA00022475"/>
    </source>
</evidence>
<protein>
    <submittedName>
        <fullName evidence="11">Lipoprotein-releasing ABC transporter permease subunit</fullName>
    </submittedName>
</protein>
<feature type="transmembrane region" description="Helical" evidence="8">
    <location>
        <begin position="315"/>
        <end position="342"/>
    </location>
</feature>
<dbReference type="InterPro" id="IPR011925">
    <property type="entry name" value="LolCE_TM"/>
</dbReference>
<dbReference type="Pfam" id="PF12704">
    <property type="entry name" value="MacB_PCD"/>
    <property type="match status" value="1"/>
</dbReference>
<keyword evidence="11" id="KW-0449">Lipoprotein</keyword>
<keyword evidence="4" id="KW-1003">Cell membrane</keyword>
<evidence type="ECO:0000259" key="9">
    <source>
        <dbReference type="Pfam" id="PF02687"/>
    </source>
</evidence>
<keyword evidence="5 8" id="KW-0812">Transmembrane</keyword>
<proteinExistence type="inferred from homology"/>
<comment type="subcellular location">
    <subcellularLocation>
        <location evidence="1">Cell membrane</location>
        <topology evidence="1">Multi-pass membrane protein</topology>
    </subcellularLocation>
</comment>
<dbReference type="EMBL" id="JAMSKV010000003">
    <property type="protein sequence ID" value="MCQ8277730.1"/>
    <property type="molecule type" value="Genomic_DNA"/>
</dbReference>
<evidence type="ECO:0000259" key="10">
    <source>
        <dbReference type="Pfam" id="PF12704"/>
    </source>
</evidence>
<sequence length="415" mass="44646">MFGAFERAVAGRYLRARRGERFVSVIAIFSLVGIALGVATLIVVMAVMNGFRADLMSRILGLNGDLSIYGVSATIENYDDIAARIRKVADVTAATPMVEGEVLLSSGPMSAGGVVHGMTQADLRGLHAISDNIVDGSLHDFSGDDAIAVGTSLAAQAHLAIGSKLTLVSPNGAATAFGTVPRVRAYRVVAVFDAGVSTVNSSMVFMPLDAAQRYFQMQGQVSLIQVMTRNADDVRSVTPRIRAALGDTPVRVVDWTQSNNAFFGAVEVEKNVMFLILTLIILVAAFNVISSLIMMVKDKTRDIAVIRTLGASRGAIMRIFLMCGAFVGVSGTVIGTVLGIVFCWNIERIKDFVQWVTGANVFNPEVYYLTHLPAKLEWSEVTEVILMALALSLLATLYPSWRAARTDPVEALRHE</sequence>
<dbReference type="PANTHER" id="PTHR30489:SF0">
    <property type="entry name" value="LIPOPROTEIN-RELEASING SYSTEM TRANSMEMBRANE PROTEIN LOLE"/>
    <property type="match status" value="1"/>
</dbReference>